<dbReference type="InterPro" id="IPR003760">
    <property type="entry name" value="PnrA-like"/>
</dbReference>
<evidence type="ECO:0000256" key="1">
    <source>
        <dbReference type="ARBA" id="ARBA00004193"/>
    </source>
</evidence>
<dbReference type="Gene3D" id="3.40.50.2300">
    <property type="match status" value="2"/>
</dbReference>
<proteinExistence type="inferred from homology"/>
<dbReference type="CDD" id="cd06354">
    <property type="entry name" value="PBP1_PrnA-like"/>
    <property type="match status" value="1"/>
</dbReference>
<organism evidence="9 10">
    <name type="scientific">Peptoniphilus harei</name>
    <dbReference type="NCBI Taxonomy" id="54005"/>
    <lineage>
        <taxon>Bacteria</taxon>
        <taxon>Bacillati</taxon>
        <taxon>Bacillota</taxon>
        <taxon>Tissierellia</taxon>
        <taxon>Tissierellales</taxon>
        <taxon>Peptoniphilaceae</taxon>
        <taxon>Peptoniphilus</taxon>
    </lineage>
</organism>
<gene>
    <name evidence="9" type="ORF">KH327_08670</name>
</gene>
<evidence type="ECO:0000256" key="7">
    <source>
        <dbReference type="SAM" id="SignalP"/>
    </source>
</evidence>
<dbReference type="SUPFAM" id="SSF53822">
    <property type="entry name" value="Periplasmic binding protein-like I"/>
    <property type="match status" value="1"/>
</dbReference>
<evidence type="ECO:0000256" key="4">
    <source>
        <dbReference type="ARBA" id="ARBA00022729"/>
    </source>
</evidence>
<evidence type="ECO:0000256" key="3">
    <source>
        <dbReference type="ARBA" id="ARBA00022475"/>
    </source>
</evidence>
<evidence type="ECO:0000256" key="2">
    <source>
        <dbReference type="ARBA" id="ARBA00008610"/>
    </source>
</evidence>
<protein>
    <submittedName>
        <fullName evidence="9">BMP family ABC transporter substrate-binding protein</fullName>
    </submittedName>
</protein>
<evidence type="ECO:0000313" key="10">
    <source>
        <dbReference type="Proteomes" id="UP000748991"/>
    </source>
</evidence>
<dbReference type="Pfam" id="PF02608">
    <property type="entry name" value="Bmp"/>
    <property type="match status" value="1"/>
</dbReference>
<dbReference type="PANTHER" id="PTHR34296">
    <property type="entry name" value="TRANSCRIPTIONAL ACTIVATOR PROTEIN MED"/>
    <property type="match status" value="1"/>
</dbReference>
<accession>A0A943SSB3</accession>
<comment type="caution">
    <text evidence="9">The sequence shown here is derived from an EMBL/GenBank/DDBJ whole genome shotgun (WGS) entry which is preliminary data.</text>
</comment>
<dbReference type="RefSeq" id="WP_278638666.1">
    <property type="nucleotide sequence ID" value="NZ_JAGZZP010000024.1"/>
</dbReference>
<dbReference type="PROSITE" id="PS51257">
    <property type="entry name" value="PROKAR_LIPOPROTEIN"/>
    <property type="match status" value="1"/>
</dbReference>
<feature type="signal peptide" evidence="7">
    <location>
        <begin position="1"/>
        <end position="21"/>
    </location>
</feature>
<dbReference type="InterPro" id="IPR028082">
    <property type="entry name" value="Peripla_BP_I"/>
</dbReference>
<keyword evidence="3" id="KW-1003">Cell membrane</keyword>
<dbReference type="Proteomes" id="UP000748991">
    <property type="component" value="Unassembled WGS sequence"/>
</dbReference>
<dbReference type="GO" id="GO:0005886">
    <property type="term" value="C:plasma membrane"/>
    <property type="evidence" value="ECO:0007669"/>
    <property type="project" value="UniProtKB-SubCell"/>
</dbReference>
<evidence type="ECO:0000313" key="9">
    <source>
        <dbReference type="EMBL" id="MBS6535887.1"/>
    </source>
</evidence>
<keyword evidence="4 7" id="KW-0732">Signal</keyword>
<feature type="domain" description="ABC transporter substrate-binding protein PnrA-like" evidence="8">
    <location>
        <begin position="53"/>
        <end position="359"/>
    </location>
</feature>
<evidence type="ECO:0000259" key="8">
    <source>
        <dbReference type="Pfam" id="PF02608"/>
    </source>
</evidence>
<dbReference type="AlphaFoldDB" id="A0A943SSB3"/>
<sequence length="366" mass="39084">MKKKFTLLSVLLIAMTLVACGGGNKKEAGANAANAANATKETTEAKSDVNVGFVTDEGGVNDQSFNQGVWEGLQKAIDELGIKADYIESKDTKDYTPNLETFADQDKNLIVGAGFKMGGNVAEAATMYPEINYAIVDVDVTVDKDGNKIEAPSNLLGIMFRAQEPSFLVGYIAGMTSETNKVGFVGGQEGNIIWGFEYGYKAGVDYAAKEKGTDIEVLSQYVGDFSDAQKGKSITATMYQNGADVVFHAAGGAGEGVIEAAKEADKWVIGVDRDQSDRAPENVLTSAMKNGDVAVYQVVKDMQEGKFEGGRTIEFGLSDGGAVGIAPTSDKNVKPEILKSVDEISEKIISGEIKVPYNEETYNEYK</sequence>
<reference evidence="9" key="1">
    <citation type="submission" date="2021-02" db="EMBL/GenBank/DDBJ databases">
        <title>Infant gut strain persistence is associated with maternal origin, phylogeny, and functional potential including surface adhesion and iron acquisition.</title>
        <authorList>
            <person name="Lou Y.C."/>
        </authorList>
    </citation>
    <scope>NUCLEOTIDE SEQUENCE</scope>
    <source>
        <strain evidence="9">L3_060_052G1_dasL3_060_052G1_concoct_1</strain>
    </source>
</reference>
<comment type="subcellular location">
    <subcellularLocation>
        <location evidence="1">Cell membrane</location>
        <topology evidence="1">Lipid-anchor</topology>
    </subcellularLocation>
</comment>
<dbReference type="EMBL" id="JAGZZP010000024">
    <property type="protein sequence ID" value="MBS6535887.1"/>
    <property type="molecule type" value="Genomic_DNA"/>
</dbReference>
<dbReference type="InterPro" id="IPR050957">
    <property type="entry name" value="BMP_lipoprotein"/>
</dbReference>
<name>A0A943SSB3_9FIRM</name>
<comment type="similarity">
    <text evidence="2">Belongs to the BMP lipoprotein family.</text>
</comment>
<keyword evidence="6" id="KW-0449">Lipoprotein</keyword>
<dbReference type="PANTHER" id="PTHR34296:SF2">
    <property type="entry name" value="ABC TRANSPORTER GUANOSINE-BINDING PROTEIN NUPN"/>
    <property type="match status" value="1"/>
</dbReference>
<feature type="chain" id="PRO_5038624843" evidence="7">
    <location>
        <begin position="22"/>
        <end position="366"/>
    </location>
</feature>
<evidence type="ECO:0000256" key="5">
    <source>
        <dbReference type="ARBA" id="ARBA00023136"/>
    </source>
</evidence>
<keyword evidence="5" id="KW-0472">Membrane</keyword>
<evidence type="ECO:0000256" key="6">
    <source>
        <dbReference type="ARBA" id="ARBA00023288"/>
    </source>
</evidence>